<reference evidence="2 3" key="1">
    <citation type="submission" date="2023-11" db="EMBL/GenBank/DDBJ databases">
        <title>Draft genome sequence of a psychrophilic Clostridium strain from permafrost water brine.</title>
        <authorList>
            <person name="Shcherbakova V.A."/>
            <person name="Trubitsyn V.E."/>
            <person name="Zakharyuk A.G."/>
        </authorList>
    </citation>
    <scope>NUCLEOTIDE SEQUENCE [LARGE SCALE GENOMIC DNA]</scope>
    <source>
        <strain evidence="2 3">14F</strain>
    </source>
</reference>
<feature type="transmembrane region" description="Helical" evidence="1">
    <location>
        <begin position="59"/>
        <end position="78"/>
    </location>
</feature>
<gene>
    <name evidence="2" type="ORF">SJI18_23435</name>
</gene>
<keyword evidence="1" id="KW-0812">Transmembrane</keyword>
<comment type="caution">
    <text evidence="2">The sequence shown here is derived from an EMBL/GenBank/DDBJ whole genome shotgun (WGS) entry which is preliminary data.</text>
</comment>
<feature type="transmembrane region" description="Helical" evidence="1">
    <location>
        <begin position="12"/>
        <end position="27"/>
    </location>
</feature>
<feature type="transmembrane region" description="Helical" evidence="1">
    <location>
        <begin position="33"/>
        <end position="52"/>
    </location>
</feature>
<dbReference type="RefSeq" id="WP_216255608.1">
    <property type="nucleotide sequence ID" value="NZ_JAZHFS010000045.1"/>
</dbReference>
<dbReference type="EMBL" id="JAZHFS010000045">
    <property type="protein sequence ID" value="MEF2115236.1"/>
    <property type="molecule type" value="Genomic_DNA"/>
</dbReference>
<organism evidence="2 3">
    <name type="scientific">Clostridium frigoriphilum</name>
    <dbReference type="NCBI Taxonomy" id="443253"/>
    <lineage>
        <taxon>Bacteria</taxon>
        <taxon>Bacillati</taxon>
        <taxon>Bacillota</taxon>
        <taxon>Clostridia</taxon>
        <taxon>Eubacteriales</taxon>
        <taxon>Clostridiaceae</taxon>
        <taxon>Clostridium</taxon>
    </lineage>
</organism>
<keyword evidence="3" id="KW-1185">Reference proteome</keyword>
<feature type="transmembrane region" description="Helical" evidence="1">
    <location>
        <begin position="84"/>
        <end position="103"/>
    </location>
</feature>
<proteinExistence type="predicted"/>
<keyword evidence="1" id="KW-1133">Transmembrane helix</keyword>
<accession>A0ABU7UWE2</accession>
<evidence type="ECO:0000313" key="3">
    <source>
        <dbReference type="Proteomes" id="UP001498469"/>
    </source>
</evidence>
<feature type="transmembrane region" description="Helical" evidence="1">
    <location>
        <begin position="123"/>
        <end position="142"/>
    </location>
</feature>
<dbReference type="Proteomes" id="UP001498469">
    <property type="component" value="Unassembled WGS sequence"/>
</dbReference>
<evidence type="ECO:0000313" key="2">
    <source>
        <dbReference type="EMBL" id="MEF2115236.1"/>
    </source>
</evidence>
<evidence type="ECO:0000256" key="1">
    <source>
        <dbReference type="SAM" id="Phobius"/>
    </source>
</evidence>
<name>A0ABU7UWE2_9CLOT</name>
<keyword evidence="1" id="KW-0472">Membrane</keyword>
<protein>
    <submittedName>
        <fullName evidence="2">Uncharacterized protein</fullName>
    </submittedName>
</protein>
<sequence>MKNKHENIMRNIGMFTFVIIMIFMKVSGVSTQIFVGIIFCTGCIVGGVYLNYKGAKKGLKMAGAFMFCLAFAGLLVILSQYFNSYNLCIPAPACIFLGFYLGYKTIVRFGDKEIINQVKKPVIGSLIALALFQILMVLPLFIKIG</sequence>